<keyword evidence="6 7" id="KW-0862">Zinc</keyword>
<protein>
    <recommendedName>
        <fullName evidence="7">Hydroxyacylglutathione hydrolase</fullName>
        <ecNumber evidence="7">3.1.2.6</ecNumber>
    </recommendedName>
    <alternativeName>
        <fullName evidence="7">Glyoxalase II</fullName>
        <shortName evidence="7">Glx II</shortName>
    </alternativeName>
</protein>
<feature type="binding site" evidence="7">
    <location>
        <position position="59"/>
    </location>
    <ligand>
        <name>Zn(2+)</name>
        <dbReference type="ChEBI" id="CHEBI:29105"/>
        <label>1</label>
    </ligand>
</feature>
<name>A0A5A7MZF5_9PROT</name>
<comment type="catalytic activity">
    <reaction evidence="1 7">
        <text>an S-(2-hydroxyacyl)glutathione + H2O = a 2-hydroxy carboxylate + glutathione + H(+)</text>
        <dbReference type="Rhea" id="RHEA:21864"/>
        <dbReference type="ChEBI" id="CHEBI:15377"/>
        <dbReference type="ChEBI" id="CHEBI:15378"/>
        <dbReference type="ChEBI" id="CHEBI:57925"/>
        <dbReference type="ChEBI" id="CHEBI:58896"/>
        <dbReference type="ChEBI" id="CHEBI:71261"/>
        <dbReference type="EC" id="3.1.2.6"/>
    </reaction>
</comment>
<proteinExistence type="inferred from homology"/>
<comment type="pathway">
    <text evidence="2 7">Secondary metabolite metabolism; methylglyoxal degradation; (R)-lactate from methylglyoxal: step 2/2.</text>
</comment>
<dbReference type="UniPathway" id="UPA00619">
    <property type="reaction ID" value="UER00676"/>
</dbReference>
<dbReference type="Pfam" id="PF16123">
    <property type="entry name" value="HAGH_C"/>
    <property type="match status" value="1"/>
</dbReference>
<evidence type="ECO:0000313" key="11">
    <source>
        <dbReference type="Proteomes" id="UP000322084"/>
    </source>
</evidence>
<evidence type="ECO:0000256" key="2">
    <source>
        <dbReference type="ARBA" id="ARBA00004963"/>
    </source>
</evidence>
<dbReference type="CDD" id="cd07723">
    <property type="entry name" value="hydroxyacylglutathione_hydrolase_MBL-fold"/>
    <property type="match status" value="1"/>
</dbReference>
<feature type="binding site" evidence="7">
    <location>
        <position position="117"/>
    </location>
    <ligand>
        <name>Zn(2+)</name>
        <dbReference type="ChEBI" id="CHEBI:29105"/>
        <label>1</label>
    </ligand>
</feature>
<dbReference type="RefSeq" id="WP_150001210.1">
    <property type="nucleotide sequence ID" value="NZ_BKCL01000012.1"/>
</dbReference>
<dbReference type="Proteomes" id="UP000322084">
    <property type="component" value="Unassembled WGS sequence"/>
</dbReference>
<comment type="subunit">
    <text evidence="7">Monomer.</text>
</comment>
<dbReference type="InterPro" id="IPR050110">
    <property type="entry name" value="Glyoxalase_II_hydrolase"/>
</dbReference>
<dbReference type="InterPro" id="IPR036866">
    <property type="entry name" value="RibonucZ/Hydroxyglut_hydro"/>
</dbReference>
<feature type="binding site" evidence="7">
    <location>
        <position position="64"/>
    </location>
    <ligand>
        <name>Zn(2+)</name>
        <dbReference type="ChEBI" id="CHEBI:29105"/>
        <label>2</label>
    </ligand>
</feature>
<dbReference type="GO" id="GO:0004416">
    <property type="term" value="F:hydroxyacylglutathione hydrolase activity"/>
    <property type="evidence" value="ECO:0007669"/>
    <property type="project" value="UniProtKB-UniRule"/>
</dbReference>
<dbReference type="InterPro" id="IPR035680">
    <property type="entry name" value="Clx_II_MBL"/>
</dbReference>
<evidence type="ECO:0000256" key="4">
    <source>
        <dbReference type="ARBA" id="ARBA00022723"/>
    </source>
</evidence>
<accession>A0A5A7MSL5</accession>
<dbReference type="EC" id="3.1.2.6" evidence="7"/>
<dbReference type="InterPro" id="IPR032282">
    <property type="entry name" value="HAGH_C"/>
</dbReference>
<dbReference type="EMBL" id="BKCL01000012">
    <property type="protein sequence ID" value="GEQ99032.1"/>
    <property type="molecule type" value="Genomic_DNA"/>
</dbReference>
<dbReference type="EMBL" id="BKCM01000006">
    <property type="protein sequence ID" value="GER00784.1"/>
    <property type="molecule type" value="Genomic_DNA"/>
</dbReference>
<comment type="function">
    <text evidence="7">Thiolesterase that catalyzes the hydrolysis of S-D-lactoyl-glutathione to form glutathione and D-lactic acid.</text>
</comment>
<dbReference type="Gene3D" id="3.60.15.10">
    <property type="entry name" value="Ribonuclease Z/Hydroxyacylglutathione hydrolase-like"/>
    <property type="match status" value="1"/>
</dbReference>
<dbReference type="GO" id="GO:0046872">
    <property type="term" value="F:metal ion binding"/>
    <property type="evidence" value="ECO:0007669"/>
    <property type="project" value="UniProtKB-KW"/>
</dbReference>
<dbReference type="AlphaFoldDB" id="A0A5A7MZF5"/>
<accession>A0A5A7MZF5</accession>
<evidence type="ECO:0000259" key="8">
    <source>
        <dbReference type="SMART" id="SM00849"/>
    </source>
</evidence>
<reference evidence="11 12" key="1">
    <citation type="submission" date="2019-09" db="EMBL/GenBank/DDBJ databases">
        <title>NBRP : Genome information of microbial organism related human and environment.</title>
        <authorList>
            <person name="Hattori M."/>
            <person name="Oshima K."/>
            <person name="Inaba H."/>
            <person name="Suda W."/>
            <person name="Sakamoto M."/>
            <person name="Iino T."/>
            <person name="Kitahara M."/>
            <person name="Oshida Y."/>
            <person name="Iida T."/>
            <person name="Kudo T."/>
            <person name="Itoh T."/>
            <person name="Ohkuma M."/>
        </authorList>
    </citation>
    <scope>NUCLEOTIDE SEQUENCE [LARGE SCALE GENOMIC DNA]</scope>
    <source>
        <strain evidence="9 11">Hi-2</strain>
        <strain evidence="10 12">Mie-1</strain>
    </source>
</reference>
<feature type="domain" description="Metallo-beta-lactamase" evidence="8">
    <location>
        <begin position="16"/>
        <end position="174"/>
    </location>
</feature>
<evidence type="ECO:0000256" key="7">
    <source>
        <dbReference type="HAMAP-Rule" id="MF_01374"/>
    </source>
</evidence>
<keyword evidence="5 7" id="KW-0378">Hydrolase</keyword>
<feature type="binding site" evidence="7">
    <location>
        <position position="63"/>
    </location>
    <ligand>
        <name>Zn(2+)</name>
        <dbReference type="ChEBI" id="CHEBI:29105"/>
        <label>2</label>
    </ligand>
</feature>
<dbReference type="InterPro" id="IPR001279">
    <property type="entry name" value="Metallo-B-lactamas"/>
</dbReference>
<dbReference type="HAMAP" id="MF_01374">
    <property type="entry name" value="Glyoxalase_2"/>
    <property type="match status" value="1"/>
</dbReference>
<dbReference type="GO" id="GO:0019243">
    <property type="term" value="P:methylglyoxal catabolic process to D-lactate via S-lactoyl-glutathione"/>
    <property type="evidence" value="ECO:0007669"/>
    <property type="project" value="UniProtKB-UniRule"/>
</dbReference>
<organism evidence="10 12">
    <name type="scientific">Iodidimonas gelatinilytica</name>
    <dbReference type="NCBI Taxonomy" id="1236966"/>
    <lineage>
        <taxon>Bacteria</taxon>
        <taxon>Pseudomonadati</taxon>
        <taxon>Pseudomonadota</taxon>
        <taxon>Alphaproteobacteria</taxon>
        <taxon>Iodidimonadales</taxon>
        <taxon>Iodidimonadaceae</taxon>
        <taxon>Iodidimonas</taxon>
    </lineage>
</organism>
<evidence type="ECO:0000256" key="5">
    <source>
        <dbReference type="ARBA" id="ARBA00022801"/>
    </source>
</evidence>
<evidence type="ECO:0000313" key="9">
    <source>
        <dbReference type="EMBL" id="GEQ99032.1"/>
    </source>
</evidence>
<dbReference type="SUPFAM" id="SSF56281">
    <property type="entry name" value="Metallo-hydrolase/oxidoreductase"/>
    <property type="match status" value="1"/>
</dbReference>
<keyword evidence="4 7" id="KW-0479">Metal-binding</keyword>
<comment type="caution">
    <text evidence="10">The sequence shown here is derived from an EMBL/GenBank/DDBJ whole genome shotgun (WGS) entry which is preliminary data.</text>
</comment>
<comment type="cofactor">
    <cofactor evidence="7">
        <name>Zn(2+)</name>
        <dbReference type="ChEBI" id="CHEBI:29105"/>
    </cofactor>
    <text evidence="7">Binds 2 Zn(2+) ions per subunit.</text>
</comment>
<dbReference type="InterPro" id="IPR017782">
    <property type="entry name" value="Hydroxyacylglutathione_Hdrlase"/>
</dbReference>
<evidence type="ECO:0000256" key="3">
    <source>
        <dbReference type="ARBA" id="ARBA00006759"/>
    </source>
</evidence>
<dbReference type="Pfam" id="PF00753">
    <property type="entry name" value="Lactamase_B"/>
    <property type="match status" value="1"/>
</dbReference>
<evidence type="ECO:0000313" key="10">
    <source>
        <dbReference type="EMBL" id="GER00784.1"/>
    </source>
</evidence>
<evidence type="ECO:0000313" key="12">
    <source>
        <dbReference type="Proteomes" id="UP000325187"/>
    </source>
</evidence>
<dbReference type="PANTHER" id="PTHR43705">
    <property type="entry name" value="HYDROXYACYLGLUTATHIONE HYDROLASE"/>
    <property type="match status" value="1"/>
</dbReference>
<keyword evidence="12" id="KW-1185">Reference proteome</keyword>
<feature type="binding site" evidence="7">
    <location>
        <position position="174"/>
    </location>
    <ligand>
        <name>Zn(2+)</name>
        <dbReference type="ChEBI" id="CHEBI:29105"/>
        <label>2</label>
    </ligand>
</feature>
<dbReference type="SMART" id="SM00849">
    <property type="entry name" value="Lactamase_B"/>
    <property type="match status" value="1"/>
</dbReference>
<evidence type="ECO:0000256" key="6">
    <source>
        <dbReference type="ARBA" id="ARBA00022833"/>
    </source>
</evidence>
<feature type="binding site" evidence="7">
    <location>
        <position position="136"/>
    </location>
    <ligand>
        <name>Zn(2+)</name>
        <dbReference type="ChEBI" id="CHEBI:29105"/>
        <label>1</label>
    </ligand>
</feature>
<sequence>MSDFQIELVFIEQPLANYVYLVREPESGQVAVVDPGWTQPVKTALNRLGWKPEVILLTHHHADHIGAAEELKALYGARIVAPDADRHRIKGADKWVREGDNVHLGAARGKVIAVPGHTSGHVAYYFADQKALFCGDTLFSLGCGRLFEGTPEQMLHSLRKLAALPEETLICCAHEYTEANGRFALTIEPENQALLTRMKEVAALRAEGQPTVPSTMGIECATNPFLRPHSPEIRKQLGMEAASDVDVFAQIRKRKDAF</sequence>
<comment type="similarity">
    <text evidence="3 7">Belongs to the metallo-beta-lactamase superfamily. Glyoxalase II family.</text>
</comment>
<feature type="binding site" evidence="7">
    <location>
        <position position="136"/>
    </location>
    <ligand>
        <name>Zn(2+)</name>
        <dbReference type="ChEBI" id="CHEBI:29105"/>
        <label>2</label>
    </ligand>
</feature>
<feature type="binding site" evidence="7">
    <location>
        <position position="61"/>
    </location>
    <ligand>
        <name>Zn(2+)</name>
        <dbReference type="ChEBI" id="CHEBI:29105"/>
        <label>1</label>
    </ligand>
</feature>
<evidence type="ECO:0000256" key="1">
    <source>
        <dbReference type="ARBA" id="ARBA00001623"/>
    </source>
</evidence>
<dbReference type="PANTHER" id="PTHR43705:SF1">
    <property type="entry name" value="HYDROXYACYLGLUTATHIONE HYDROLASE GLOB"/>
    <property type="match status" value="1"/>
</dbReference>
<dbReference type="Proteomes" id="UP000325187">
    <property type="component" value="Unassembled WGS sequence"/>
</dbReference>
<dbReference type="NCBIfam" id="TIGR03413">
    <property type="entry name" value="GSH_gloB"/>
    <property type="match status" value="1"/>
</dbReference>
<dbReference type="PIRSF" id="PIRSF005457">
    <property type="entry name" value="Glx"/>
    <property type="match status" value="1"/>
</dbReference>
<gene>
    <name evidence="7 10" type="primary">gloB</name>
    <name evidence="9" type="ORF">JCM17844_26690</name>
    <name evidence="10" type="ORF">JCM17845_14070</name>
</gene>